<keyword evidence="1" id="KW-0175">Coiled coil</keyword>
<reference evidence="2" key="1">
    <citation type="journal article" date="2016" name="PLoS ONE">
        <title>A Deep Insight into the Sialome of Male and Female Aedes aegypti Mosquitoes.</title>
        <authorList>
            <person name="Ribeiro J.M."/>
            <person name="Martin-Martin I."/>
            <person name="Arca B."/>
            <person name="Calvo E."/>
        </authorList>
    </citation>
    <scope>NUCLEOTIDE SEQUENCE</scope>
    <source>
        <strain evidence="2">Liverpool</strain>
        <tissue evidence="2">Salivary glands</tissue>
    </source>
</reference>
<dbReference type="Gene3D" id="2.80.10.50">
    <property type="match status" value="1"/>
</dbReference>
<dbReference type="InterPro" id="IPR035992">
    <property type="entry name" value="Ricin_B-like_lectins"/>
</dbReference>
<dbReference type="SUPFAM" id="SSF50370">
    <property type="entry name" value="Ricin B-like lectins"/>
    <property type="match status" value="1"/>
</dbReference>
<protein>
    <submittedName>
        <fullName evidence="2">Uncharacterized protein</fullName>
    </submittedName>
</protein>
<dbReference type="VEuPathDB" id="VectorBase:AAEL004188"/>
<proteinExistence type="evidence at transcript level"/>
<evidence type="ECO:0000313" key="2">
    <source>
        <dbReference type="EMBL" id="JAN95514.1"/>
    </source>
</evidence>
<organism evidence="2">
    <name type="scientific">Aedes aegypti</name>
    <name type="common">Yellowfever mosquito</name>
    <name type="synonym">Culex aegypti</name>
    <dbReference type="NCBI Taxonomy" id="7159"/>
    <lineage>
        <taxon>Eukaryota</taxon>
        <taxon>Metazoa</taxon>
        <taxon>Ecdysozoa</taxon>
        <taxon>Arthropoda</taxon>
        <taxon>Hexapoda</taxon>
        <taxon>Insecta</taxon>
        <taxon>Pterygota</taxon>
        <taxon>Neoptera</taxon>
        <taxon>Endopterygota</taxon>
        <taxon>Diptera</taxon>
        <taxon>Nematocera</taxon>
        <taxon>Culicoidea</taxon>
        <taxon>Culicidae</taxon>
        <taxon>Culicinae</taxon>
        <taxon>Aedini</taxon>
        <taxon>Aedes</taxon>
        <taxon>Stegomyia</taxon>
    </lineage>
</organism>
<feature type="coiled-coil region" evidence="1">
    <location>
        <begin position="72"/>
        <end position="162"/>
    </location>
</feature>
<evidence type="ECO:0000256" key="1">
    <source>
        <dbReference type="SAM" id="Coils"/>
    </source>
</evidence>
<dbReference type="AlphaFoldDB" id="A0A0P6IXI6"/>
<dbReference type="EMBL" id="GDUN01000405">
    <property type="protein sequence ID" value="JAN95514.1"/>
    <property type="molecule type" value="mRNA"/>
</dbReference>
<dbReference type="CDD" id="cd23667">
    <property type="entry name" value="beta-trefoil_Ricin_CqDVP-like"/>
    <property type="match status" value="1"/>
</dbReference>
<name>A0A0P6IXI6_AEDAE</name>
<accession>A0A0P6IXI6</accession>
<sequence length="575" mass="66251">MLPVSNNVTCNSTKANEIVSNLTIKIDAVQQSMNRLIDALAGNSSTPDHNISFVVSEGATGNFTRPNQSDKLAMLENEMKKMKGDIEQLIQSANITAEDKTRLANLESSVEVLQKLLDDQKHEMDQKLAQLEALIEFLLGTIKELRAELDSLKRKAELEEEDRRMRRLPTECIEAIKSHDFVTAESKLQEMNDDTKINLIVNNVYDHHQSNFELLLRFAESITVKQRGFLVLKALNYEMDNNGHKDPFKLVKLVGSLRINIIANQNTSAQTKQQAKLFENDLDKSIKTVSKEKLKQAMLNNVYESNEIQTLSNDIFRVSDKLFGDIIRDVVNEIFQLMDTKKILKYIKSHSFVQQSVLGYSAVFNRIRYSNSDSLFSIAYYIKDAMEAPNFASLDSNYKSTLNQLKNSLPQSVRNAAFASKVCIENKIYPKYLYASGKYLHDNPRRHVFTWMPDNKRDVNYREDHWELIRTGDSFYIYNVAHREYMYSPSEYKDFKQGNDRRKVFTWTKGGSFDSCKWKLEPAGDNVYIKSAVRSEYLYTSNRYKHANVQQKIFTWIPGGRVRNGLWTIVDCSNA</sequence>